<dbReference type="Proteomes" id="UP001215280">
    <property type="component" value="Unassembled WGS sequence"/>
</dbReference>
<organism evidence="1 2">
    <name type="scientific">Mycena maculata</name>
    <dbReference type="NCBI Taxonomy" id="230809"/>
    <lineage>
        <taxon>Eukaryota</taxon>
        <taxon>Fungi</taxon>
        <taxon>Dikarya</taxon>
        <taxon>Basidiomycota</taxon>
        <taxon>Agaricomycotina</taxon>
        <taxon>Agaricomycetes</taxon>
        <taxon>Agaricomycetidae</taxon>
        <taxon>Agaricales</taxon>
        <taxon>Marasmiineae</taxon>
        <taxon>Mycenaceae</taxon>
        <taxon>Mycena</taxon>
    </lineage>
</organism>
<dbReference type="AlphaFoldDB" id="A0AAD7KAV2"/>
<dbReference type="EMBL" id="JARJLG010000005">
    <property type="protein sequence ID" value="KAJ7780749.1"/>
    <property type="molecule type" value="Genomic_DNA"/>
</dbReference>
<reference evidence="1" key="1">
    <citation type="submission" date="2023-03" db="EMBL/GenBank/DDBJ databases">
        <title>Massive genome expansion in bonnet fungi (Mycena s.s.) driven by repeated elements and novel gene families across ecological guilds.</title>
        <authorList>
            <consortium name="Lawrence Berkeley National Laboratory"/>
            <person name="Harder C.B."/>
            <person name="Miyauchi S."/>
            <person name="Viragh M."/>
            <person name="Kuo A."/>
            <person name="Thoen E."/>
            <person name="Andreopoulos B."/>
            <person name="Lu D."/>
            <person name="Skrede I."/>
            <person name="Drula E."/>
            <person name="Henrissat B."/>
            <person name="Morin E."/>
            <person name="Kohler A."/>
            <person name="Barry K."/>
            <person name="LaButti K."/>
            <person name="Morin E."/>
            <person name="Salamov A."/>
            <person name="Lipzen A."/>
            <person name="Mereny Z."/>
            <person name="Hegedus B."/>
            <person name="Baldrian P."/>
            <person name="Stursova M."/>
            <person name="Weitz H."/>
            <person name="Taylor A."/>
            <person name="Grigoriev I.V."/>
            <person name="Nagy L.G."/>
            <person name="Martin F."/>
            <person name="Kauserud H."/>
        </authorList>
    </citation>
    <scope>NUCLEOTIDE SEQUENCE</scope>
    <source>
        <strain evidence="1">CBHHK188m</strain>
    </source>
</reference>
<comment type="caution">
    <text evidence="1">The sequence shown here is derived from an EMBL/GenBank/DDBJ whole genome shotgun (WGS) entry which is preliminary data.</text>
</comment>
<sequence>MARAHFIIVDAVPVWSTFHSAHADFPPPFFQDAYSRPVHQADDKRLLDATKIDVGDPRVETYTENQNKCAKFTNSKRIALRNFS</sequence>
<name>A0AAD7KAV2_9AGAR</name>
<proteinExistence type="predicted"/>
<protein>
    <submittedName>
        <fullName evidence="1">Uncharacterized protein</fullName>
    </submittedName>
</protein>
<gene>
    <name evidence="1" type="ORF">DFH07DRAFT_439180</name>
</gene>
<evidence type="ECO:0000313" key="1">
    <source>
        <dbReference type="EMBL" id="KAJ7780749.1"/>
    </source>
</evidence>
<keyword evidence="2" id="KW-1185">Reference proteome</keyword>
<accession>A0AAD7KAV2</accession>
<evidence type="ECO:0000313" key="2">
    <source>
        <dbReference type="Proteomes" id="UP001215280"/>
    </source>
</evidence>